<dbReference type="InterPro" id="IPR004564">
    <property type="entry name" value="OM_lipoprot_carrier_LolA-like"/>
</dbReference>
<evidence type="ECO:0000256" key="2">
    <source>
        <dbReference type="SAM" id="SignalP"/>
    </source>
</evidence>
<dbReference type="CDD" id="cd16325">
    <property type="entry name" value="LolA"/>
    <property type="match status" value="1"/>
</dbReference>
<dbReference type="EMBL" id="AP022853">
    <property type="protein sequence ID" value="BCB26636.1"/>
    <property type="molecule type" value="Genomic_DNA"/>
</dbReference>
<feature type="signal peptide" evidence="2">
    <location>
        <begin position="1"/>
        <end position="16"/>
    </location>
</feature>
<dbReference type="SUPFAM" id="SSF89392">
    <property type="entry name" value="Prokaryotic lipoproteins and lipoprotein localization factors"/>
    <property type="match status" value="1"/>
</dbReference>
<dbReference type="Pfam" id="PF19574">
    <property type="entry name" value="LolA_3"/>
    <property type="match status" value="1"/>
</dbReference>
<dbReference type="KEGG" id="slac:SKTS_15220"/>
<protein>
    <recommendedName>
        <fullName evidence="5">Acyltransferase</fullName>
    </recommendedName>
</protein>
<dbReference type="RefSeq" id="WP_173062733.1">
    <property type="nucleotide sequence ID" value="NZ_AP022853.1"/>
</dbReference>
<accession>A0A6F8VC97</accession>
<sequence length="186" mass="20916">MLAVLALFAWAGVAHAEWTADALLKALAERPAGQSRYTETKTSALLKEPLKSSGTLRFKKPAFLEKHVQTPFEEILTVDGERMTWEKPAAHKKHTMALRDFPVVWGFIESMRATLNGDAKTLQRFYKVRLDGDERQWSLVLLPSDIDMAQFIRVIRIGGSKTQLATVEIEEAGGDRTLMTLSEETK</sequence>
<gene>
    <name evidence="3" type="ORF">SKTS_15220</name>
</gene>
<keyword evidence="4" id="KW-1185">Reference proteome</keyword>
<evidence type="ECO:0008006" key="5">
    <source>
        <dbReference type="Google" id="ProtNLM"/>
    </source>
</evidence>
<dbReference type="Gene3D" id="2.50.20.10">
    <property type="entry name" value="Lipoprotein localisation LolA/LolB/LppX"/>
    <property type="match status" value="1"/>
</dbReference>
<dbReference type="AlphaFoldDB" id="A0A6F8VC97"/>
<name>A0A6F8VC97_9PROT</name>
<dbReference type="Proteomes" id="UP000502260">
    <property type="component" value="Chromosome"/>
</dbReference>
<evidence type="ECO:0000313" key="4">
    <source>
        <dbReference type="Proteomes" id="UP000502260"/>
    </source>
</evidence>
<evidence type="ECO:0000313" key="3">
    <source>
        <dbReference type="EMBL" id="BCB26636.1"/>
    </source>
</evidence>
<organism evidence="3 4">
    <name type="scientific">Sulfurimicrobium lacus</name>
    <dbReference type="NCBI Taxonomy" id="2715678"/>
    <lineage>
        <taxon>Bacteria</taxon>
        <taxon>Pseudomonadati</taxon>
        <taxon>Pseudomonadota</taxon>
        <taxon>Betaproteobacteria</taxon>
        <taxon>Nitrosomonadales</taxon>
        <taxon>Sulfuricellaceae</taxon>
        <taxon>Sulfurimicrobium</taxon>
    </lineage>
</organism>
<keyword evidence="1 2" id="KW-0732">Signal</keyword>
<proteinExistence type="predicted"/>
<reference evidence="4" key="1">
    <citation type="submission" date="2020-03" db="EMBL/GenBank/DDBJ databases">
        <title>Complete genome sequence of sulfur-oxidizing bacterium skT11.</title>
        <authorList>
            <person name="Kanda M."/>
            <person name="Kojima H."/>
            <person name="Fukui M."/>
        </authorList>
    </citation>
    <scope>NUCLEOTIDE SEQUENCE [LARGE SCALE GENOMIC DNA]</scope>
    <source>
        <strain evidence="4">skT11</strain>
    </source>
</reference>
<dbReference type="InterPro" id="IPR029046">
    <property type="entry name" value="LolA/LolB/LppX"/>
</dbReference>
<feature type="chain" id="PRO_5026342542" description="Acyltransferase" evidence="2">
    <location>
        <begin position="17"/>
        <end position="186"/>
    </location>
</feature>
<evidence type="ECO:0000256" key="1">
    <source>
        <dbReference type="ARBA" id="ARBA00022729"/>
    </source>
</evidence>